<name>A0ABS5FSV5_9BRAD</name>
<accession>A0ABS5FSV5</accession>
<protein>
    <recommendedName>
        <fullName evidence="4">Transposase</fullName>
    </recommendedName>
</protein>
<evidence type="ECO:0000256" key="1">
    <source>
        <dbReference type="SAM" id="MobiDB-lite"/>
    </source>
</evidence>
<sequence length="94" mass="10422">MKLVTGKQYRTRNGQRAYVATINEAMAPGEQAVGWVEESSCSWNMDGSFYADLTANDLGRGTGHPQAHQRMDQYLSGHRGRDGRPSAREQGHGR</sequence>
<comment type="caution">
    <text evidence="2">The sequence shown here is derived from an EMBL/GenBank/DDBJ whole genome shotgun (WGS) entry which is preliminary data.</text>
</comment>
<evidence type="ECO:0008006" key="4">
    <source>
        <dbReference type="Google" id="ProtNLM"/>
    </source>
</evidence>
<feature type="region of interest" description="Disordered" evidence="1">
    <location>
        <begin position="54"/>
        <end position="94"/>
    </location>
</feature>
<dbReference type="EMBL" id="JAFCJH010000044">
    <property type="protein sequence ID" value="MBR0799859.1"/>
    <property type="molecule type" value="Genomic_DNA"/>
</dbReference>
<evidence type="ECO:0000313" key="2">
    <source>
        <dbReference type="EMBL" id="MBR0799859.1"/>
    </source>
</evidence>
<feature type="compositionally biased region" description="Basic and acidic residues" evidence="1">
    <location>
        <begin position="79"/>
        <end position="94"/>
    </location>
</feature>
<dbReference type="Proteomes" id="UP001315278">
    <property type="component" value="Unassembled WGS sequence"/>
</dbReference>
<organism evidence="2 3">
    <name type="scientific">Bradyrhizobium jicamae</name>
    <dbReference type="NCBI Taxonomy" id="280332"/>
    <lineage>
        <taxon>Bacteria</taxon>
        <taxon>Pseudomonadati</taxon>
        <taxon>Pseudomonadota</taxon>
        <taxon>Alphaproteobacteria</taxon>
        <taxon>Hyphomicrobiales</taxon>
        <taxon>Nitrobacteraceae</taxon>
        <taxon>Bradyrhizobium</taxon>
    </lineage>
</organism>
<gene>
    <name evidence="2" type="ORF">JQ615_31285</name>
</gene>
<reference evidence="3" key="1">
    <citation type="journal article" date="2021" name="ISME J.">
        <title>Evolutionary origin and ecological implication of a unique nif island in free-living Bradyrhizobium lineages.</title>
        <authorList>
            <person name="Tao J."/>
        </authorList>
    </citation>
    <scope>NUCLEOTIDE SEQUENCE [LARGE SCALE GENOMIC DNA]</scope>
    <source>
        <strain evidence="3">SZCCT0434</strain>
    </source>
</reference>
<proteinExistence type="predicted"/>
<evidence type="ECO:0000313" key="3">
    <source>
        <dbReference type="Proteomes" id="UP001315278"/>
    </source>
</evidence>
<keyword evidence="3" id="KW-1185">Reference proteome</keyword>
<dbReference type="RefSeq" id="WP_212494492.1">
    <property type="nucleotide sequence ID" value="NZ_JAFCJH010000044.1"/>
</dbReference>